<proteinExistence type="inferred from homology"/>
<evidence type="ECO:0000313" key="5">
    <source>
        <dbReference type="EMBL" id="KAB3529261.1"/>
    </source>
</evidence>
<dbReference type="GO" id="GO:0016301">
    <property type="term" value="F:kinase activity"/>
    <property type="evidence" value="ECO:0007669"/>
    <property type="project" value="UniProtKB-KW"/>
</dbReference>
<gene>
    <name evidence="5" type="ORF">F8153_09645</name>
</gene>
<evidence type="ECO:0000313" key="6">
    <source>
        <dbReference type="Proteomes" id="UP000465601"/>
    </source>
</evidence>
<feature type="domain" description="Carbohydrate kinase PfkB" evidence="4">
    <location>
        <begin position="21"/>
        <end position="260"/>
    </location>
</feature>
<dbReference type="AlphaFoldDB" id="A0A833HP21"/>
<comment type="caution">
    <text evidence="5">The sequence shown here is derived from an EMBL/GenBank/DDBJ whole genome shotgun (WGS) entry which is preliminary data.</text>
</comment>
<keyword evidence="3 5" id="KW-0418">Kinase</keyword>
<evidence type="ECO:0000259" key="4">
    <source>
        <dbReference type="Pfam" id="PF00294"/>
    </source>
</evidence>
<name>A0A833HP21_9FIRM</name>
<dbReference type="RefSeq" id="WP_151866150.1">
    <property type="nucleotide sequence ID" value="NZ_WBZB01000034.1"/>
</dbReference>
<dbReference type="OrthoDB" id="9788681at2"/>
<sequence length="264" mass="28901">MKIAAVGDYMIDDYTNLNNRFLGGNALNFIISLQRKVDYNLSFVGPVATDTDGEKLLKALEEYNIETNHISIVKGRSPISTVELQDGERIFKGLQLGVLEDFRLNNHQISFLKGQDHIHSSIMGGLISQLKDMKGKGSTSFDFSILRNKKLIMDAVQWVDYAFFSSKTFGDNEISLMKEGYAAGGKQIVFLLGELGSRVYDGERIYECSAVKCKVLDTLGAGDSYIAGYISEILKGGSIAGAMEIGSRWAAEACGQYGGNGLKC</sequence>
<dbReference type="InterPro" id="IPR029056">
    <property type="entry name" value="Ribokinase-like"/>
</dbReference>
<organism evidence="5 6">
    <name type="scientific">Alkaliphilus serpentinus</name>
    <dbReference type="NCBI Taxonomy" id="1482731"/>
    <lineage>
        <taxon>Bacteria</taxon>
        <taxon>Bacillati</taxon>
        <taxon>Bacillota</taxon>
        <taxon>Clostridia</taxon>
        <taxon>Peptostreptococcales</taxon>
        <taxon>Natronincolaceae</taxon>
        <taxon>Alkaliphilus</taxon>
    </lineage>
</organism>
<dbReference type="Gene3D" id="3.40.1190.20">
    <property type="match status" value="1"/>
</dbReference>
<dbReference type="PANTHER" id="PTHR43320">
    <property type="entry name" value="SUGAR KINASE"/>
    <property type="match status" value="1"/>
</dbReference>
<evidence type="ECO:0000256" key="3">
    <source>
        <dbReference type="ARBA" id="ARBA00022777"/>
    </source>
</evidence>
<dbReference type="InterPro" id="IPR011611">
    <property type="entry name" value="PfkB_dom"/>
</dbReference>
<keyword evidence="6" id="KW-1185">Reference proteome</keyword>
<comment type="similarity">
    <text evidence="1">Belongs to the carbohydrate kinase PfkB family.</text>
</comment>
<dbReference type="Proteomes" id="UP000465601">
    <property type="component" value="Unassembled WGS sequence"/>
</dbReference>
<dbReference type="EMBL" id="WBZB01000034">
    <property type="protein sequence ID" value="KAB3529261.1"/>
    <property type="molecule type" value="Genomic_DNA"/>
</dbReference>
<accession>A0A833HP21</accession>
<dbReference type="InterPro" id="IPR052700">
    <property type="entry name" value="Carb_kinase_PfkB-like"/>
</dbReference>
<protein>
    <submittedName>
        <fullName evidence="5">Fructoselysine 6-kinase</fullName>
    </submittedName>
</protein>
<evidence type="ECO:0000256" key="1">
    <source>
        <dbReference type="ARBA" id="ARBA00010688"/>
    </source>
</evidence>
<dbReference type="InterPro" id="IPR002173">
    <property type="entry name" value="Carboh/pur_kinase_PfkB_CS"/>
</dbReference>
<dbReference type="SUPFAM" id="SSF53613">
    <property type="entry name" value="Ribokinase-like"/>
    <property type="match status" value="1"/>
</dbReference>
<dbReference type="PROSITE" id="PS00584">
    <property type="entry name" value="PFKB_KINASES_2"/>
    <property type="match status" value="1"/>
</dbReference>
<reference evidence="5 6" key="1">
    <citation type="submission" date="2019-10" db="EMBL/GenBank/DDBJ databases">
        <title>Alkaliphilus serpentinus sp. nov. and Alkaliphilus pronyensis sp. nov., two novel anaerobic alkaliphilic species isolated from the serpentinized-hosted hydrothermal field of the Prony Bay (New Caledonia).</title>
        <authorList>
            <person name="Postec A."/>
        </authorList>
    </citation>
    <scope>NUCLEOTIDE SEQUENCE [LARGE SCALE GENOMIC DNA]</scope>
    <source>
        <strain evidence="5 6">LacT</strain>
    </source>
</reference>
<keyword evidence="2" id="KW-0808">Transferase</keyword>
<evidence type="ECO:0000256" key="2">
    <source>
        <dbReference type="ARBA" id="ARBA00022679"/>
    </source>
</evidence>
<dbReference type="Pfam" id="PF00294">
    <property type="entry name" value="PfkB"/>
    <property type="match status" value="1"/>
</dbReference>